<dbReference type="OrthoDB" id="7857781at2"/>
<dbReference type="PANTHER" id="PTHR38834:SF3">
    <property type="entry name" value="SOLUTE-BINDING PROTEIN FAMILY 3_N-TERMINAL DOMAIN-CONTAINING PROTEIN"/>
    <property type="match status" value="1"/>
</dbReference>
<protein>
    <submittedName>
        <fullName evidence="1">Uncharacterized protein</fullName>
    </submittedName>
</protein>
<organism evidence="1 2">
    <name type="scientific">Paramagnetospirillum marisnigri</name>
    <dbReference type="NCBI Taxonomy" id="1285242"/>
    <lineage>
        <taxon>Bacteria</taxon>
        <taxon>Pseudomonadati</taxon>
        <taxon>Pseudomonadota</taxon>
        <taxon>Alphaproteobacteria</taxon>
        <taxon>Rhodospirillales</taxon>
        <taxon>Magnetospirillaceae</taxon>
        <taxon>Paramagnetospirillum</taxon>
    </lineage>
</organism>
<proteinExistence type="predicted"/>
<accession>A0A178MMF5</accession>
<comment type="caution">
    <text evidence="1">The sequence shown here is derived from an EMBL/GenBank/DDBJ whole genome shotgun (WGS) entry which is preliminary data.</text>
</comment>
<dbReference type="Proteomes" id="UP000078428">
    <property type="component" value="Unassembled WGS sequence"/>
</dbReference>
<dbReference type="AlphaFoldDB" id="A0A178MMF5"/>
<name>A0A178MMF5_9PROT</name>
<dbReference type="PANTHER" id="PTHR38834">
    <property type="entry name" value="PERIPLASMIC SUBSTRATE BINDING PROTEIN FAMILY 3"/>
    <property type="match status" value="1"/>
</dbReference>
<gene>
    <name evidence="1" type="ORF">A6A04_18460</name>
</gene>
<reference evidence="1 2" key="1">
    <citation type="submission" date="2016-04" db="EMBL/GenBank/DDBJ databases">
        <title>Draft genome sequence of freshwater magnetotactic bacteria Magnetospirillum marisnigri SP-1 and Magnetospirillum moscoviense BB-1.</title>
        <authorList>
            <person name="Koziaeva V."/>
            <person name="Dziuba M.V."/>
            <person name="Ivanov T.M."/>
            <person name="Kuznetsov B."/>
            <person name="Grouzdev D.S."/>
        </authorList>
    </citation>
    <scope>NUCLEOTIDE SEQUENCE [LARGE SCALE GENOMIC DNA]</scope>
    <source>
        <strain evidence="1 2">SP-1</strain>
    </source>
</reference>
<evidence type="ECO:0000313" key="1">
    <source>
        <dbReference type="EMBL" id="OAN49932.1"/>
    </source>
</evidence>
<dbReference type="EMBL" id="LWQT01000056">
    <property type="protein sequence ID" value="OAN49932.1"/>
    <property type="molecule type" value="Genomic_DNA"/>
</dbReference>
<evidence type="ECO:0000313" key="2">
    <source>
        <dbReference type="Proteomes" id="UP000078428"/>
    </source>
</evidence>
<keyword evidence="2" id="KW-1185">Reference proteome</keyword>
<dbReference type="SUPFAM" id="SSF53850">
    <property type="entry name" value="Periplasmic binding protein-like II"/>
    <property type="match status" value="1"/>
</dbReference>
<dbReference type="STRING" id="1285242.A6A04_18460"/>
<sequence length="284" mass="31540">MIAAGLYRLLTPWQALRRMGGAASPVRVILAILVLASSGQAFADERESITYAVYPYPPIATKMGEHRGGYATEIMTEALRRANLQVNVIDLPGNRALSYVGEETGIFIAGTKTPEAFDKHPITWPFCFETVTHALIVQAKKGYTSFIDLPLTARIGAFLSYTLRDYLVEKGYTDLHLVKSNDQLADLLMMDRIDAWASFDSAARFILEEKGMDLGAVRSLPIKKFSFCAVTSNKTDPALLDRVRAAYQSMVADGSRAAIRARYERYLGPDTPPDPSTWPQRPHF</sequence>
<dbReference type="Gene3D" id="3.40.190.10">
    <property type="entry name" value="Periplasmic binding protein-like II"/>
    <property type="match status" value="2"/>
</dbReference>
<dbReference type="RefSeq" id="WP_068492946.1">
    <property type="nucleotide sequence ID" value="NZ_LWQT01000056.1"/>
</dbReference>